<feature type="region of interest" description="Disordered" evidence="1">
    <location>
        <begin position="118"/>
        <end position="145"/>
    </location>
</feature>
<feature type="region of interest" description="Disordered" evidence="1">
    <location>
        <begin position="621"/>
        <end position="654"/>
    </location>
</feature>
<reference evidence="3" key="1">
    <citation type="journal article" date="2021" name="Microbiol. Resour. Announc.">
        <title>LGAAP: Leishmaniinae Genome Assembly and Annotation Pipeline.</title>
        <authorList>
            <person name="Almutairi H."/>
            <person name="Urbaniak M.D."/>
            <person name="Bates M.D."/>
            <person name="Jariyapan N."/>
            <person name="Kwakye-Nuako G."/>
            <person name="Thomaz-Soccol V."/>
            <person name="Al-Salem W.S."/>
            <person name="Dillon R.J."/>
            <person name="Bates P.A."/>
            <person name="Gatherer D."/>
        </authorList>
    </citation>
    <scope>NUCLEOTIDE SEQUENCE [LARGE SCALE GENOMIC DNA]</scope>
</reference>
<feature type="compositionally biased region" description="Polar residues" evidence="1">
    <location>
        <begin position="334"/>
        <end position="343"/>
    </location>
</feature>
<feature type="compositionally biased region" description="Low complexity" evidence="1">
    <location>
        <begin position="129"/>
        <end position="140"/>
    </location>
</feature>
<proteinExistence type="predicted"/>
<comment type="caution">
    <text evidence="2">The sequence shown here is derived from an EMBL/GenBank/DDBJ whole genome shotgun (WGS) entry which is preliminary data.</text>
</comment>
<feature type="region of interest" description="Disordered" evidence="1">
    <location>
        <begin position="201"/>
        <end position="288"/>
    </location>
</feature>
<sequence>MERRSSFTQAPSKTHRRRSAITIIAPGEEENLFEMSSASTANQICHSTFESFKAKPRCPTPESNSATHLVKRVDETLPGANAMPHLNGNSVTGTKSGVVEHTMLPSTAQALMHRGSDAPAVLPQPLPSPRLQQQPSQARRGAVASGPADVHLLSLTPPSTAAAGRRPGYGRALRSVAAGSILARPSPLGTTVVENGTALRRNAPASGADGGRLPLASHSMAGDNAPVASASEEVPPQAARMISSSSRVPLNSAASSRQTASENRSRNRRVSPTTADPVAASAPSTPQNASIAIGAHRSASSLPSPRRVLAPPLRPSSMWSAAVQRQPFAFGCPSTPSGVTSSPRGDCLGAVHSNAPRRSTVPQARPPHEKELTRVPRPPFRHPQEPPRAARNDDEIRERNAKGYCDSLLSAFSSSSSSERGNSDGSGNTEDSKSFLTMRDSSTMISDSEVSSAASFGPSRPAPKVPRQRPESPPADLSIILAPGMAGKYTVMPDKESSAASSSPAPLHDGCGANGTSPGRGYATRERDLRRAASRESPCDFPSTTDFSAVMESLNFATVTNNGQRQPTTRSTRPLNANGGSKPPDWALEEQSDVSLSNFGLLPNDDGRAFKIGTPSALNTEVTPASVLSPKRTQAERRTRHTRESGVRQPSPVGLNSLLLSKESEWCTPPLLASSGQRRASWTLLSGKMKIDKSSGSGSGGASAHDDEGGNDSVAAEQKIRGNLVETVPKANVSMSSCSLPNLSHTRRECENDTRDTTSGTRPQRGTFHTESRGPAKSSPLQAAWAAPATASLSAPDKQKWSVTQSLSIDDSLFSFSELPPEKHGSTVAKLRSVFESSKENLPRSNGSQDAPLAAARSPKGRCSTTRHPNTFSGNNNISSLSKGSPAPKGGDPQGEVPPGSDEKVSGGIRMSTSPTCQKSLGVHPTSANYSFSRLFPASSTLAKAQKDSLSPLSSAITSDGTSVASRHSSGTGYKCTSTGSLPTASQVARRVATELQQEVSAAKDSGGAFPSISLQRSDPGFSLARFQASSVSADTVNTFDRVDF</sequence>
<feature type="compositionally biased region" description="Basic and acidic residues" evidence="1">
    <location>
        <begin position="523"/>
        <end position="538"/>
    </location>
</feature>
<feature type="region of interest" description="Disordered" evidence="1">
    <location>
        <begin position="735"/>
        <end position="781"/>
    </location>
</feature>
<dbReference type="RefSeq" id="XP_067176407.1">
    <property type="nucleotide sequence ID" value="XM_067319128.1"/>
</dbReference>
<feature type="compositionally biased region" description="Low complexity" evidence="1">
    <location>
        <begin position="411"/>
        <end position="427"/>
    </location>
</feature>
<feature type="region of interest" description="Disordered" evidence="1">
    <location>
        <begin position="690"/>
        <end position="718"/>
    </location>
</feature>
<protein>
    <submittedName>
        <fullName evidence="2">Uncharacterized protein</fullName>
    </submittedName>
</protein>
<feature type="region of interest" description="Disordered" evidence="1">
    <location>
        <begin position="1"/>
        <end position="21"/>
    </location>
</feature>
<feature type="compositionally biased region" description="Polar residues" evidence="1">
    <location>
        <begin position="242"/>
        <end position="262"/>
    </location>
</feature>
<feature type="compositionally biased region" description="Basic and acidic residues" evidence="1">
    <location>
        <begin position="382"/>
        <end position="396"/>
    </location>
</feature>
<dbReference type="EMBL" id="JAFEUZ010000031">
    <property type="protein sequence ID" value="KAG5471433.1"/>
    <property type="molecule type" value="Genomic_DNA"/>
</dbReference>
<feature type="compositionally biased region" description="Polar residues" evidence="1">
    <location>
        <begin position="863"/>
        <end position="883"/>
    </location>
</feature>
<evidence type="ECO:0000313" key="3">
    <source>
        <dbReference type="Proteomes" id="UP000673552"/>
    </source>
</evidence>
<feature type="region of interest" description="Disordered" evidence="1">
    <location>
        <begin position="411"/>
        <end position="546"/>
    </location>
</feature>
<evidence type="ECO:0000256" key="1">
    <source>
        <dbReference type="SAM" id="MobiDB-lite"/>
    </source>
</evidence>
<keyword evidence="3" id="KW-1185">Reference proteome</keyword>
<feature type="compositionally biased region" description="Polar residues" evidence="1">
    <location>
        <begin position="757"/>
        <end position="767"/>
    </location>
</feature>
<dbReference type="GeneID" id="92511640"/>
<organism evidence="2 3">
    <name type="scientific">Leishmania martiniquensis</name>
    <dbReference type="NCBI Taxonomy" id="1580590"/>
    <lineage>
        <taxon>Eukaryota</taxon>
        <taxon>Discoba</taxon>
        <taxon>Euglenozoa</taxon>
        <taxon>Kinetoplastea</taxon>
        <taxon>Metakinetoplastina</taxon>
        <taxon>Trypanosomatida</taxon>
        <taxon>Trypanosomatidae</taxon>
        <taxon>Leishmaniinae</taxon>
        <taxon>Leishmania</taxon>
    </lineage>
</organism>
<feature type="region of interest" description="Disordered" evidence="1">
    <location>
        <begin position="838"/>
        <end position="923"/>
    </location>
</feature>
<reference evidence="3" key="2">
    <citation type="journal article" date="2021" name="Sci. Data">
        <title>Chromosome-scale genome sequencing, assembly and annotation of six genomes from subfamily Leishmaniinae.</title>
        <authorList>
            <person name="Almutairi H."/>
            <person name="Urbaniak M.D."/>
            <person name="Bates M.D."/>
            <person name="Jariyapan N."/>
            <person name="Kwakye-Nuako G."/>
            <person name="Thomaz Soccol V."/>
            <person name="Al-Salem W.S."/>
            <person name="Dillon R.J."/>
            <person name="Bates P.A."/>
            <person name="Gatherer D."/>
        </authorList>
    </citation>
    <scope>NUCLEOTIDE SEQUENCE [LARGE SCALE GENOMIC DNA]</scope>
</reference>
<dbReference type="OrthoDB" id="267422at2759"/>
<feature type="compositionally biased region" description="Polar residues" evidence="1">
    <location>
        <begin position="558"/>
        <end position="579"/>
    </location>
</feature>
<dbReference type="Proteomes" id="UP000673552">
    <property type="component" value="Unassembled WGS sequence"/>
</dbReference>
<feature type="region of interest" description="Disordered" evidence="1">
    <location>
        <begin position="558"/>
        <end position="587"/>
    </location>
</feature>
<feature type="compositionally biased region" description="Basic and acidic residues" evidence="1">
    <location>
        <begin position="633"/>
        <end position="646"/>
    </location>
</feature>
<dbReference type="AlphaFoldDB" id="A0A836H7D3"/>
<gene>
    <name evidence="2" type="ORF">LSCM1_01521</name>
</gene>
<accession>A0A836H7D3</accession>
<feature type="region of interest" description="Disordered" evidence="1">
    <location>
        <begin position="952"/>
        <end position="981"/>
    </location>
</feature>
<dbReference type="KEGG" id="lmat:92511640"/>
<feature type="compositionally biased region" description="Basic and acidic residues" evidence="1">
    <location>
        <begin position="746"/>
        <end position="756"/>
    </location>
</feature>
<feature type="region of interest" description="Disordered" evidence="1">
    <location>
        <begin position="334"/>
        <end position="396"/>
    </location>
</feature>
<evidence type="ECO:0000313" key="2">
    <source>
        <dbReference type="EMBL" id="KAG5471433.1"/>
    </source>
</evidence>
<name>A0A836H7D3_9TRYP</name>
<feature type="compositionally biased region" description="Polar residues" evidence="1">
    <location>
        <begin position="735"/>
        <end position="744"/>
    </location>
</feature>
<feature type="compositionally biased region" description="Polar residues" evidence="1">
    <location>
        <begin position="439"/>
        <end position="454"/>
    </location>
</feature>
<feature type="compositionally biased region" description="Polar residues" evidence="1">
    <location>
        <begin position="1"/>
        <end position="12"/>
    </location>
</feature>